<sequence>MYMIKKTKLVNLIKKYKFVRFLLVGAINTLFGYFLYGSLILIGLNYKYAVLLATIIGVLFNFQTTGRLVFGSKNNKLMFRFVLVYVVTFLLNVEALRIVDAIDIGIEQKTKMLIAGAILVFPLAVISFILMKLFVFREGSQQ</sequence>
<evidence type="ECO:0000256" key="1">
    <source>
        <dbReference type="ARBA" id="ARBA00004141"/>
    </source>
</evidence>
<feature type="transmembrane region" description="Helical" evidence="5">
    <location>
        <begin position="77"/>
        <end position="93"/>
    </location>
</feature>
<dbReference type="Proteomes" id="UP000317708">
    <property type="component" value="Unassembled WGS sequence"/>
</dbReference>
<evidence type="ECO:0000313" key="7">
    <source>
        <dbReference type="EMBL" id="TRU42586.1"/>
    </source>
</evidence>
<gene>
    <name evidence="7" type="ORF">EWV92_01495</name>
</gene>
<feature type="transmembrane region" description="Helical" evidence="5">
    <location>
        <begin position="21"/>
        <end position="42"/>
    </location>
</feature>
<name>A0A552F797_MICAE</name>
<feature type="transmembrane region" description="Helical" evidence="5">
    <location>
        <begin position="48"/>
        <end position="70"/>
    </location>
</feature>
<proteinExistence type="predicted"/>
<dbReference type="GO" id="GO:0016020">
    <property type="term" value="C:membrane"/>
    <property type="evidence" value="ECO:0007669"/>
    <property type="project" value="UniProtKB-SubCell"/>
</dbReference>
<evidence type="ECO:0000256" key="3">
    <source>
        <dbReference type="ARBA" id="ARBA00022989"/>
    </source>
</evidence>
<keyword evidence="3 5" id="KW-1133">Transmembrane helix</keyword>
<feature type="transmembrane region" description="Helical" evidence="5">
    <location>
        <begin position="113"/>
        <end position="135"/>
    </location>
</feature>
<comment type="caution">
    <text evidence="7">The sequence shown here is derived from an EMBL/GenBank/DDBJ whole genome shotgun (WGS) entry which is preliminary data.</text>
</comment>
<comment type="subcellular location">
    <subcellularLocation>
        <location evidence="1">Membrane</location>
        <topology evidence="1">Multi-pass membrane protein</topology>
    </subcellularLocation>
</comment>
<protein>
    <submittedName>
        <fullName evidence="7">GtrA family protein</fullName>
    </submittedName>
</protein>
<dbReference type="Pfam" id="PF04138">
    <property type="entry name" value="GtrA_DPMS_TM"/>
    <property type="match status" value="1"/>
</dbReference>
<evidence type="ECO:0000256" key="4">
    <source>
        <dbReference type="ARBA" id="ARBA00023136"/>
    </source>
</evidence>
<evidence type="ECO:0000256" key="2">
    <source>
        <dbReference type="ARBA" id="ARBA00022692"/>
    </source>
</evidence>
<organism evidence="7 8">
    <name type="scientific">Microcystis aeruginosa Ma_MB_S_20031200_S102</name>
    <dbReference type="NCBI Taxonomy" id="2486254"/>
    <lineage>
        <taxon>Bacteria</taxon>
        <taxon>Bacillati</taxon>
        <taxon>Cyanobacteriota</taxon>
        <taxon>Cyanophyceae</taxon>
        <taxon>Oscillatoriophycideae</taxon>
        <taxon>Chroococcales</taxon>
        <taxon>Microcystaceae</taxon>
        <taxon>Microcystis</taxon>
    </lineage>
</organism>
<reference evidence="7 8" key="1">
    <citation type="submission" date="2019-01" db="EMBL/GenBank/DDBJ databases">
        <title>Coherence of Microcystis species and biogeography revealed through population genomics.</title>
        <authorList>
            <person name="Perez-Carrascal O.M."/>
            <person name="Terrat Y."/>
            <person name="Giani A."/>
            <person name="Fortin N."/>
            <person name="Tromas N."/>
            <person name="Shapiro B.J."/>
        </authorList>
    </citation>
    <scope>NUCLEOTIDE SEQUENCE [LARGE SCALE GENOMIC DNA]</scope>
    <source>
        <strain evidence="7">Ma_MB_S_20031200_S102</strain>
    </source>
</reference>
<accession>A0A552F797</accession>
<evidence type="ECO:0000256" key="5">
    <source>
        <dbReference type="SAM" id="Phobius"/>
    </source>
</evidence>
<dbReference type="AlphaFoldDB" id="A0A552F797"/>
<dbReference type="InterPro" id="IPR007267">
    <property type="entry name" value="GtrA_DPMS_TM"/>
</dbReference>
<evidence type="ECO:0000259" key="6">
    <source>
        <dbReference type="Pfam" id="PF04138"/>
    </source>
</evidence>
<evidence type="ECO:0000313" key="8">
    <source>
        <dbReference type="Proteomes" id="UP000317708"/>
    </source>
</evidence>
<keyword evidence="2 5" id="KW-0812">Transmembrane</keyword>
<keyword evidence="4 5" id="KW-0472">Membrane</keyword>
<dbReference type="GO" id="GO:0000271">
    <property type="term" value="P:polysaccharide biosynthetic process"/>
    <property type="evidence" value="ECO:0007669"/>
    <property type="project" value="InterPro"/>
</dbReference>
<feature type="domain" description="GtrA/DPMS transmembrane" evidence="6">
    <location>
        <begin position="20"/>
        <end position="136"/>
    </location>
</feature>
<dbReference type="EMBL" id="SFBI01000015">
    <property type="protein sequence ID" value="TRU42586.1"/>
    <property type="molecule type" value="Genomic_DNA"/>
</dbReference>